<dbReference type="Gene3D" id="1.20.1640.10">
    <property type="entry name" value="Multidrug efflux transporter AcrB transmembrane domain"/>
    <property type="match status" value="2"/>
</dbReference>
<feature type="transmembrane region" description="Helical" evidence="8">
    <location>
        <begin position="873"/>
        <end position="896"/>
    </location>
</feature>
<dbReference type="FunFam" id="1.20.1640.10:FF:000020">
    <property type="entry name" value="Transmembrane transport protein MmpL10"/>
    <property type="match status" value="1"/>
</dbReference>
<name>A0A448I5B9_MYCCI</name>
<feature type="domain" description="Membrane transport protein MMPL" evidence="9">
    <location>
        <begin position="66"/>
        <end position="396"/>
    </location>
</feature>
<dbReference type="InterPro" id="IPR004869">
    <property type="entry name" value="MMPL_dom"/>
</dbReference>
<feature type="compositionally biased region" description="Low complexity" evidence="7">
    <location>
        <begin position="1"/>
        <end position="12"/>
    </location>
</feature>
<evidence type="ECO:0000256" key="8">
    <source>
        <dbReference type="SAM" id="Phobius"/>
    </source>
</evidence>
<protein>
    <submittedName>
        <fullName evidence="10">Transmembrane transport protein MmpL1</fullName>
    </submittedName>
</protein>
<dbReference type="Proteomes" id="UP000282551">
    <property type="component" value="Chromosome"/>
</dbReference>
<comment type="subcellular location">
    <subcellularLocation>
        <location evidence="1">Cell membrane</location>
        <topology evidence="1">Multi-pass membrane protein</topology>
    </subcellularLocation>
</comment>
<dbReference type="RefSeq" id="WP_126333451.1">
    <property type="nucleotide sequence ID" value="NZ_AP022604.1"/>
</dbReference>
<dbReference type="GO" id="GO:0005886">
    <property type="term" value="C:plasma membrane"/>
    <property type="evidence" value="ECO:0007669"/>
    <property type="project" value="UniProtKB-SubCell"/>
</dbReference>
<sequence>MSAIIPGAAAGPPGTPPPPEQEKRRGLAKWLRTLAVPVIIAWVAFVALLNMTVPQLEVVGQMRSVSMSPDDAPSVIAMKRVGEVFEEFKSDSSAMIVLEHEHALDDASHYFYDDMIDKLEADTEHVEHVQDFWGDPLTEAGAQSPDGKATYVQVYLAGNMGEALANESVQAVTELVEGLEPPPGLTVYITGSSALANDQQISGDRSVRVIESVIFVVIITMLLLVYRSIITTVLALVMVVLSLTSARGVVAFLGYHELIGLSTFATQLLVTLAVAAATDYAIFLFGRYQEARTNGLDRESAYYDMFHGTAHVVLASGMTIAGAMLCLSFTRLPYFQTLGIPMFVGMVVVVATALTLGPAIVTVATRFGKILEPKRAMRIRMWRRIGTIVVRWPGPVLLATIALSLIGLLTLPGYQTNYNDRNYLPKDLPAQEGFSAAERHFSAARMNPELLLIETDRDLRNPADFLVIEKIAKEVFRVPGIGEVQSITRPEGEPLEFSTIPAQMGQGGILMDMNRKYLMDRIDDMLVQADDMQTNIDTMDRMVELMTEMAATTSSMVGKTHTMVDNLVELRDHISDFEDFIRPIRNYLHWEPHCYNIPMCQSMRSVMEAIDATDVMTAQMEELLPDMDRLNELMPQMITLLPAQIDSMRNMRTTMLTMYQTQKGLQDQMAAQQEGQTAMTRAFNDAKNDDTFYLPPEIFDNEDFKRGMESFISPDGKSVRFIISHDGDPLTPDGIKIIDGIKLAAKEAIKGTPLEGSKIQVAGTAAAFKDMQEGNNYDLLIAGISAICLIFIIMLLITRSLVAAAVIVGTVLLSLGASFGVSVLVWQHLIGIELHFMVMAMAVIVLLAVGADYNLLLVARLKEEVHAGINTGIIRAMGGTGSVVTAAGLVFAFTMMSMMVSEMVVVAQIGTTIGMGLMFDTLVIRAFMTPAIAALMGKWFWWPQRVKQRPSQGAITRLATKNN</sequence>
<dbReference type="InterPro" id="IPR004707">
    <property type="entry name" value="MmpL_fam"/>
</dbReference>
<evidence type="ECO:0000313" key="10">
    <source>
        <dbReference type="EMBL" id="VEG47533.1"/>
    </source>
</evidence>
<proteinExistence type="inferred from homology"/>
<evidence type="ECO:0000256" key="1">
    <source>
        <dbReference type="ARBA" id="ARBA00004651"/>
    </source>
</evidence>
<feature type="transmembrane region" description="Helical" evidence="8">
    <location>
        <begin position="838"/>
        <end position="861"/>
    </location>
</feature>
<keyword evidence="11" id="KW-1185">Reference proteome</keyword>
<accession>A0A448I5B9</accession>
<organism evidence="10 11">
    <name type="scientific">Mycolicibacterium chitae</name>
    <name type="common">Mycobacterium chitae</name>
    <dbReference type="NCBI Taxonomy" id="1792"/>
    <lineage>
        <taxon>Bacteria</taxon>
        <taxon>Bacillati</taxon>
        <taxon>Actinomycetota</taxon>
        <taxon>Actinomycetes</taxon>
        <taxon>Mycobacteriales</taxon>
        <taxon>Mycobacteriaceae</taxon>
        <taxon>Mycolicibacterium</taxon>
    </lineage>
</organism>
<keyword evidence="6 8" id="KW-0472">Membrane</keyword>
<feature type="transmembrane region" description="Helical" evidence="8">
    <location>
        <begin position="342"/>
        <end position="367"/>
    </location>
</feature>
<feature type="region of interest" description="Disordered" evidence="7">
    <location>
        <begin position="1"/>
        <end position="23"/>
    </location>
</feature>
<feature type="transmembrane region" description="Helical" evidence="8">
    <location>
        <begin position="233"/>
        <end position="255"/>
    </location>
</feature>
<dbReference type="AlphaFoldDB" id="A0A448I5B9"/>
<feature type="transmembrane region" description="Helical" evidence="8">
    <location>
        <begin position="388"/>
        <end position="411"/>
    </location>
</feature>
<dbReference type="OrthoDB" id="4656631at2"/>
<comment type="similarity">
    <text evidence="2">Belongs to the resistance-nodulation-cell division (RND) (TC 2.A.6) family. MmpL subfamily.</text>
</comment>
<feature type="transmembrane region" description="Helical" evidence="8">
    <location>
        <begin position="30"/>
        <end position="53"/>
    </location>
</feature>
<evidence type="ECO:0000256" key="3">
    <source>
        <dbReference type="ARBA" id="ARBA00022475"/>
    </source>
</evidence>
<keyword evidence="5 8" id="KW-1133">Transmembrane helix</keyword>
<evidence type="ECO:0000256" key="4">
    <source>
        <dbReference type="ARBA" id="ARBA00022692"/>
    </source>
</evidence>
<dbReference type="PANTHER" id="PTHR33406:SF6">
    <property type="entry name" value="MEMBRANE PROTEIN YDGH-RELATED"/>
    <property type="match status" value="1"/>
</dbReference>
<evidence type="ECO:0000256" key="7">
    <source>
        <dbReference type="SAM" id="MobiDB-lite"/>
    </source>
</evidence>
<evidence type="ECO:0000256" key="6">
    <source>
        <dbReference type="ARBA" id="ARBA00023136"/>
    </source>
</evidence>
<feature type="transmembrane region" description="Helical" evidence="8">
    <location>
        <begin position="922"/>
        <end position="941"/>
    </location>
</feature>
<feature type="transmembrane region" description="Helical" evidence="8">
    <location>
        <begin position="261"/>
        <end position="285"/>
    </location>
</feature>
<keyword evidence="4 8" id="KW-0812">Transmembrane</keyword>
<reference evidence="10 11" key="1">
    <citation type="submission" date="2018-12" db="EMBL/GenBank/DDBJ databases">
        <authorList>
            <consortium name="Pathogen Informatics"/>
        </authorList>
    </citation>
    <scope>NUCLEOTIDE SEQUENCE [LARGE SCALE GENOMIC DNA]</scope>
    <source>
        <strain evidence="10 11">NCTC10485</strain>
    </source>
</reference>
<dbReference type="EMBL" id="LR134355">
    <property type="protein sequence ID" value="VEG47533.1"/>
    <property type="molecule type" value="Genomic_DNA"/>
</dbReference>
<evidence type="ECO:0000256" key="5">
    <source>
        <dbReference type="ARBA" id="ARBA00022989"/>
    </source>
</evidence>
<dbReference type="PANTHER" id="PTHR33406">
    <property type="entry name" value="MEMBRANE PROTEIN MJ1562-RELATED"/>
    <property type="match status" value="1"/>
</dbReference>
<feature type="transmembrane region" description="Helical" evidence="8">
    <location>
        <begin position="804"/>
        <end position="826"/>
    </location>
</feature>
<gene>
    <name evidence="10" type="primary">mmpL5_2</name>
    <name evidence="10" type="ORF">NCTC10485_01814</name>
</gene>
<dbReference type="SUPFAM" id="SSF82866">
    <property type="entry name" value="Multidrug efflux transporter AcrB transmembrane domain"/>
    <property type="match status" value="2"/>
</dbReference>
<feature type="transmembrane region" description="Helical" evidence="8">
    <location>
        <begin position="306"/>
        <end position="330"/>
    </location>
</feature>
<dbReference type="InterPro" id="IPR050545">
    <property type="entry name" value="Mycobact_MmpL"/>
</dbReference>
<feature type="transmembrane region" description="Helical" evidence="8">
    <location>
        <begin position="779"/>
        <end position="797"/>
    </location>
</feature>
<evidence type="ECO:0000313" key="11">
    <source>
        <dbReference type="Proteomes" id="UP000282551"/>
    </source>
</evidence>
<keyword evidence="3" id="KW-1003">Cell membrane</keyword>
<feature type="transmembrane region" description="Helical" evidence="8">
    <location>
        <begin position="209"/>
        <end position="226"/>
    </location>
</feature>
<feature type="domain" description="Membrane transport protein MMPL" evidence="9">
    <location>
        <begin position="616"/>
        <end position="951"/>
    </location>
</feature>
<evidence type="ECO:0000259" key="9">
    <source>
        <dbReference type="Pfam" id="PF03176"/>
    </source>
</evidence>
<evidence type="ECO:0000256" key="2">
    <source>
        <dbReference type="ARBA" id="ARBA00010157"/>
    </source>
</evidence>
<dbReference type="FunFam" id="1.20.1640.10:FF:000018">
    <property type="entry name" value="Transmembrane transport protein MmpL10"/>
    <property type="match status" value="1"/>
</dbReference>
<dbReference type="NCBIfam" id="TIGR00833">
    <property type="entry name" value="actII"/>
    <property type="match status" value="1"/>
</dbReference>
<dbReference type="Pfam" id="PF03176">
    <property type="entry name" value="MMPL"/>
    <property type="match status" value="2"/>
</dbReference>